<proteinExistence type="predicted"/>
<dbReference type="EMBL" id="RSCE01000012">
    <property type="protein sequence ID" value="RSH78571.1"/>
    <property type="molecule type" value="Genomic_DNA"/>
</dbReference>
<gene>
    <name evidence="2" type="ORF">EHS24_002298</name>
</gene>
<name>A0A427XI62_9TREE</name>
<evidence type="ECO:0000256" key="1">
    <source>
        <dbReference type="SAM" id="MobiDB-lite"/>
    </source>
</evidence>
<organism evidence="2 3">
    <name type="scientific">Apiotrichum porosum</name>
    <dbReference type="NCBI Taxonomy" id="105984"/>
    <lineage>
        <taxon>Eukaryota</taxon>
        <taxon>Fungi</taxon>
        <taxon>Dikarya</taxon>
        <taxon>Basidiomycota</taxon>
        <taxon>Agaricomycotina</taxon>
        <taxon>Tremellomycetes</taxon>
        <taxon>Trichosporonales</taxon>
        <taxon>Trichosporonaceae</taxon>
        <taxon>Apiotrichum</taxon>
    </lineage>
</organism>
<protein>
    <submittedName>
        <fullName evidence="2">Uncharacterized protein</fullName>
    </submittedName>
</protein>
<evidence type="ECO:0000313" key="3">
    <source>
        <dbReference type="Proteomes" id="UP000279236"/>
    </source>
</evidence>
<dbReference type="RefSeq" id="XP_028473718.1">
    <property type="nucleotide sequence ID" value="XM_028618040.1"/>
</dbReference>
<keyword evidence="3" id="KW-1185">Reference proteome</keyword>
<sequence>MFHEYRRRRVDLAFSYKAAVHWEACENMRYRIDELLAAWTRVFPDNPLPTPRQPEPDCTTSLSRSLYQAFRNNVAVKINPGKDDDPRWVYRNVREASKGDIGLDLSLSHNCCLRKGIWPNPGNGKYEVESATAISEQDLKDWVDDKNDQINLPGPRQTIPGAAPRPASN</sequence>
<accession>A0A427XI62</accession>
<reference evidence="2 3" key="1">
    <citation type="submission" date="2018-11" db="EMBL/GenBank/DDBJ databases">
        <title>Genome sequence of Apiotrichum porosum DSM 27194.</title>
        <authorList>
            <person name="Aliyu H."/>
            <person name="Gorte O."/>
            <person name="Ochsenreither K."/>
        </authorList>
    </citation>
    <scope>NUCLEOTIDE SEQUENCE [LARGE SCALE GENOMIC DNA]</scope>
    <source>
        <strain evidence="2 3">DSM 27194</strain>
    </source>
</reference>
<evidence type="ECO:0000313" key="2">
    <source>
        <dbReference type="EMBL" id="RSH78571.1"/>
    </source>
</evidence>
<dbReference type="Proteomes" id="UP000279236">
    <property type="component" value="Unassembled WGS sequence"/>
</dbReference>
<comment type="caution">
    <text evidence="2">The sequence shown here is derived from an EMBL/GenBank/DDBJ whole genome shotgun (WGS) entry which is preliminary data.</text>
</comment>
<dbReference type="AlphaFoldDB" id="A0A427XI62"/>
<dbReference type="GeneID" id="39586841"/>
<feature type="region of interest" description="Disordered" evidence="1">
    <location>
        <begin position="141"/>
        <end position="169"/>
    </location>
</feature>